<feature type="non-terminal residue" evidence="2">
    <location>
        <position position="217"/>
    </location>
</feature>
<keyword evidence="3" id="KW-1185">Reference proteome</keyword>
<dbReference type="GO" id="GO:0005886">
    <property type="term" value="C:plasma membrane"/>
    <property type="evidence" value="ECO:0007669"/>
    <property type="project" value="TreeGrafter"/>
</dbReference>
<dbReference type="InterPro" id="IPR024079">
    <property type="entry name" value="MetalloPept_cat_dom_sf"/>
</dbReference>
<sequence>WRKYAEVTEVNAYYFPQENAMVIPAGILQGIFYNKNRPNYLNYGTIGEVAGHELTHGFDDTGRQFDLKGQVNNWWDDVTDEKFKLKSQCIIDQYSNYTVDTIGMNLNGINTQGENVADNGGIKQAFRAYQTYVRNNGAEDLLPGLKYTAEQLFWISYGIQSCSKESAEYLKLMIETDSHSPSKYRIIGVLSNSPQFSNSFNCPIGSAMNPINKCTVW</sequence>
<dbReference type="EMBL" id="OC870939">
    <property type="protein sequence ID" value="CAD7635244.1"/>
    <property type="molecule type" value="Genomic_DNA"/>
</dbReference>
<dbReference type="PRINTS" id="PR00786">
    <property type="entry name" value="NEPRILYSIN"/>
</dbReference>
<dbReference type="GO" id="GO:0016485">
    <property type="term" value="P:protein processing"/>
    <property type="evidence" value="ECO:0007669"/>
    <property type="project" value="TreeGrafter"/>
</dbReference>
<dbReference type="AlphaFoldDB" id="A0A7R9L5D5"/>
<dbReference type="CDD" id="cd08662">
    <property type="entry name" value="M13"/>
    <property type="match status" value="1"/>
</dbReference>
<gene>
    <name evidence="2" type="ORF">OSB1V03_LOCUS15635</name>
</gene>
<reference evidence="2" key="1">
    <citation type="submission" date="2020-11" db="EMBL/GenBank/DDBJ databases">
        <authorList>
            <person name="Tran Van P."/>
        </authorList>
    </citation>
    <scope>NUCLEOTIDE SEQUENCE</scope>
</reference>
<dbReference type="PROSITE" id="PS51885">
    <property type="entry name" value="NEPRILYSIN"/>
    <property type="match status" value="1"/>
</dbReference>
<dbReference type="PANTHER" id="PTHR11733:SF224">
    <property type="entry name" value="NEPRILYSIN-2"/>
    <property type="match status" value="1"/>
</dbReference>
<dbReference type="Pfam" id="PF01431">
    <property type="entry name" value="Peptidase_M13"/>
    <property type="match status" value="1"/>
</dbReference>
<evidence type="ECO:0000259" key="1">
    <source>
        <dbReference type="Pfam" id="PF01431"/>
    </source>
</evidence>
<evidence type="ECO:0000313" key="3">
    <source>
        <dbReference type="Proteomes" id="UP000759131"/>
    </source>
</evidence>
<dbReference type="Proteomes" id="UP000759131">
    <property type="component" value="Unassembled WGS sequence"/>
</dbReference>
<organism evidence="2">
    <name type="scientific">Medioppia subpectinata</name>
    <dbReference type="NCBI Taxonomy" id="1979941"/>
    <lineage>
        <taxon>Eukaryota</taxon>
        <taxon>Metazoa</taxon>
        <taxon>Ecdysozoa</taxon>
        <taxon>Arthropoda</taxon>
        <taxon>Chelicerata</taxon>
        <taxon>Arachnida</taxon>
        <taxon>Acari</taxon>
        <taxon>Acariformes</taxon>
        <taxon>Sarcoptiformes</taxon>
        <taxon>Oribatida</taxon>
        <taxon>Brachypylina</taxon>
        <taxon>Oppioidea</taxon>
        <taxon>Oppiidae</taxon>
        <taxon>Medioppia</taxon>
    </lineage>
</organism>
<dbReference type="OrthoDB" id="6475849at2759"/>
<feature type="domain" description="Peptidase M13 C-terminal" evidence="1">
    <location>
        <begin position="11"/>
        <end position="216"/>
    </location>
</feature>
<dbReference type="SUPFAM" id="SSF55486">
    <property type="entry name" value="Metalloproteases ('zincins'), catalytic domain"/>
    <property type="match status" value="1"/>
</dbReference>
<dbReference type="InterPro" id="IPR000718">
    <property type="entry name" value="Peptidase_M13"/>
</dbReference>
<protein>
    <recommendedName>
        <fullName evidence="1">Peptidase M13 C-terminal domain-containing protein</fullName>
    </recommendedName>
</protein>
<name>A0A7R9L5D5_9ACAR</name>
<proteinExistence type="predicted"/>
<dbReference type="Gene3D" id="3.40.390.10">
    <property type="entry name" value="Collagenase (Catalytic Domain)"/>
    <property type="match status" value="1"/>
</dbReference>
<dbReference type="PANTHER" id="PTHR11733">
    <property type="entry name" value="ZINC METALLOPROTEASE FAMILY M13 NEPRILYSIN-RELATED"/>
    <property type="match status" value="1"/>
</dbReference>
<dbReference type="GO" id="GO:0004222">
    <property type="term" value="F:metalloendopeptidase activity"/>
    <property type="evidence" value="ECO:0007669"/>
    <property type="project" value="InterPro"/>
</dbReference>
<dbReference type="EMBL" id="CAJPIZ010016364">
    <property type="protein sequence ID" value="CAG2115674.1"/>
    <property type="molecule type" value="Genomic_DNA"/>
</dbReference>
<dbReference type="InterPro" id="IPR018497">
    <property type="entry name" value="Peptidase_M13_C"/>
</dbReference>
<evidence type="ECO:0000313" key="2">
    <source>
        <dbReference type="EMBL" id="CAD7635244.1"/>
    </source>
</evidence>
<accession>A0A7R9L5D5</accession>